<protein>
    <submittedName>
        <fullName evidence="1">Uncharacterized protein</fullName>
    </submittedName>
</protein>
<proteinExistence type="predicted"/>
<evidence type="ECO:0000313" key="1">
    <source>
        <dbReference type="EMBL" id="GGK98422.1"/>
    </source>
</evidence>
<evidence type="ECO:0000313" key="2">
    <source>
        <dbReference type="Proteomes" id="UP000627984"/>
    </source>
</evidence>
<gene>
    <name evidence="1" type="ORF">GCM10010126_67220</name>
</gene>
<dbReference type="InterPro" id="IPR050484">
    <property type="entry name" value="Transf_Hexapept/Carb_Anhydrase"/>
</dbReference>
<dbReference type="SUPFAM" id="SSF51161">
    <property type="entry name" value="Trimeric LpxA-like enzymes"/>
    <property type="match status" value="1"/>
</dbReference>
<comment type="caution">
    <text evidence="1">The sequence shown here is derived from an EMBL/GenBank/DDBJ whole genome shotgun (WGS) entry which is preliminary data.</text>
</comment>
<dbReference type="AlphaFoldDB" id="A0AA37BND3"/>
<dbReference type="PANTHER" id="PTHR13061:SF29">
    <property type="entry name" value="GAMMA CARBONIC ANHYDRASE-LIKE 1, MITOCHONDRIAL-RELATED"/>
    <property type="match status" value="1"/>
</dbReference>
<reference evidence="1" key="2">
    <citation type="submission" date="2022-09" db="EMBL/GenBank/DDBJ databases">
        <authorList>
            <person name="Sun Q."/>
            <person name="Ohkuma M."/>
        </authorList>
    </citation>
    <scope>NUCLEOTIDE SEQUENCE</scope>
    <source>
        <strain evidence="1">JCM 3093</strain>
    </source>
</reference>
<sequence>MRNIGQRASRTIVPMNRVSHSVPHIAALDGNAVPQVHPDAYVAPGAVVVGRVRLGRAASVWYGSVLRGDDEAVEVGEECNVQDLCCLHADPGEPAVLEPRVSLGHKAVVHGAYVETGALVGIGAIVLGGARIGAGSLVAAGALVGPGKKIPAGVLVAGVPGRIVRELTDDDRASFARTPDNYTAKAARHRAATVLPVPPPV</sequence>
<organism evidence="1 2">
    <name type="scientific">Planomonospora parontospora</name>
    <dbReference type="NCBI Taxonomy" id="58119"/>
    <lineage>
        <taxon>Bacteria</taxon>
        <taxon>Bacillati</taxon>
        <taxon>Actinomycetota</taxon>
        <taxon>Actinomycetes</taxon>
        <taxon>Streptosporangiales</taxon>
        <taxon>Streptosporangiaceae</taxon>
        <taxon>Planomonospora</taxon>
    </lineage>
</organism>
<dbReference type="Gene3D" id="2.160.10.10">
    <property type="entry name" value="Hexapeptide repeat proteins"/>
    <property type="match status" value="1"/>
</dbReference>
<name>A0AA37BND3_9ACTN</name>
<dbReference type="EMBL" id="BMQD01000042">
    <property type="protein sequence ID" value="GGK98422.1"/>
    <property type="molecule type" value="Genomic_DNA"/>
</dbReference>
<dbReference type="PANTHER" id="PTHR13061">
    <property type="entry name" value="DYNACTIN SUBUNIT P25"/>
    <property type="match status" value="1"/>
</dbReference>
<dbReference type="InterPro" id="IPR047324">
    <property type="entry name" value="LbH_gamma_CA-like"/>
</dbReference>
<reference evidence="1" key="1">
    <citation type="journal article" date="2014" name="Int. J. Syst. Evol. Microbiol.">
        <title>Complete genome sequence of Corynebacterium casei LMG S-19264T (=DSM 44701T), isolated from a smear-ripened cheese.</title>
        <authorList>
            <consortium name="US DOE Joint Genome Institute (JGI-PGF)"/>
            <person name="Walter F."/>
            <person name="Albersmeier A."/>
            <person name="Kalinowski J."/>
            <person name="Ruckert C."/>
        </authorList>
    </citation>
    <scope>NUCLEOTIDE SEQUENCE</scope>
    <source>
        <strain evidence="1">JCM 3093</strain>
    </source>
</reference>
<accession>A0AA37BND3</accession>
<dbReference type="InterPro" id="IPR011004">
    <property type="entry name" value="Trimer_LpxA-like_sf"/>
</dbReference>
<dbReference type="Proteomes" id="UP000627984">
    <property type="component" value="Unassembled WGS sequence"/>
</dbReference>
<dbReference type="CDD" id="cd04645">
    <property type="entry name" value="LbH_gamma_CA_like"/>
    <property type="match status" value="1"/>
</dbReference>